<sequence length="80" mass="9322">AFVQLRNLSYLLLGDNAIQRLDPNWTLPTEHLDTLNLGRNVISQLPPRMFQNQKKVTVRHLVLADNYHRYVPPNLFKTLA</sequence>
<dbReference type="AlphaFoldDB" id="B2Z9X3"/>
<dbReference type="SMART" id="SM00369">
    <property type="entry name" value="LRR_TYP"/>
    <property type="match status" value="2"/>
</dbReference>
<keyword evidence="2" id="KW-0677">Repeat</keyword>
<dbReference type="Gene3D" id="3.80.10.10">
    <property type="entry name" value="Ribonuclease Inhibitor"/>
    <property type="match status" value="1"/>
</dbReference>
<dbReference type="Pfam" id="PF13855">
    <property type="entry name" value="LRR_8"/>
    <property type="match status" value="1"/>
</dbReference>
<dbReference type="EMBL" id="EU620227">
    <property type="protein sequence ID" value="ACC99602.1"/>
    <property type="molecule type" value="mRNA"/>
</dbReference>
<dbReference type="InterPro" id="IPR003591">
    <property type="entry name" value="Leu-rich_rpt_typical-subtyp"/>
</dbReference>
<keyword evidence="1" id="KW-0433">Leucine-rich repeat</keyword>
<keyword evidence="3" id="KW-0675">Receptor</keyword>
<dbReference type="InterPro" id="IPR001611">
    <property type="entry name" value="Leu-rich_rpt"/>
</dbReference>
<evidence type="ECO:0000256" key="1">
    <source>
        <dbReference type="ARBA" id="ARBA00022614"/>
    </source>
</evidence>
<proteinExistence type="evidence at transcript level"/>
<organism evidence="3">
    <name type="scientific">Dermacentor variabilis</name>
    <name type="common">American dog tick</name>
    <dbReference type="NCBI Taxonomy" id="34621"/>
    <lineage>
        <taxon>Eukaryota</taxon>
        <taxon>Metazoa</taxon>
        <taxon>Ecdysozoa</taxon>
        <taxon>Arthropoda</taxon>
        <taxon>Chelicerata</taxon>
        <taxon>Arachnida</taxon>
        <taxon>Acari</taxon>
        <taxon>Parasitiformes</taxon>
        <taxon>Ixodida</taxon>
        <taxon>Ixodoidea</taxon>
        <taxon>Ixodidae</taxon>
        <taxon>Rhipicephalinae</taxon>
        <taxon>Dermacentor</taxon>
    </lineage>
</organism>
<evidence type="ECO:0000313" key="3">
    <source>
        <dbReference type="EMBL" id="ACC99602.1"/>
    </source>
</evidence>
<protein>
    <submittedName>
        <fullName evidence="3">Putative glycoprotein hormone receptor</fullName>
    </submittedName>
</protein>
<accession>B2Z9X3</accession>
<evidence type="ECO:0000256" key="2">
    <source>
        <dbReference type="ARBA" id="ARBA00022737"/>
    </source>
</evidence>
<feature type="non-terminal residue" evidence="3">
    <location>
        <position position="80"/>
    </location>
</feature>
<dbReference type="InterPro" id="IPR032675">
    <property type="entry name" value="LRR_dom_sf"/>
</dbReference>
<name>B2Z9X3_DERVA</name>
<feature type="non-terminal residue" evidence="3">
    <location>
        <position position="1"/>
    </location>
</feature>
<reference evidence="3" key="1">
    <citation type="submission" date="2008-04" db="EMBL/GenBank/DDBJ databases">
        <title>Analysis of the Dermacentor variabilis synganglion transcriptome by massively parallel pyrosequencing.</title>
        <authorList>
            <person name="Donohue K.V."/>
            <person name="Khalil S.M.S."/>
            <person name="Sonenshine D.E."/>
            <person name="Roe R.M."/>
        </authorList>
    </citation>
    <scope>NUCLEOTIDE SEQUENCE</scope>
</reference>
<dbReference type="SUPFAM" id="SSF52058">
    <property type="entry name" value="L domain-like"/>
    <property type="match status" value="1"/>
</dbReference>